<comment type="caution">
    <text evidence="3">The sequence shown here is derived from an EMBL/GenBank/DDBJ whole genome shotgun (WGS) entry which is preliminary data.</text>
</comment>
<dbReference type="RefSeq" id="WP_377179587.1">
    <property type="nucleotide sequence ID" value="NZ_JBHTMY010000003.1"/>
</dbReference>
<evidence type="ECO:0000313" key="4">
    <source>
        <dbReference type="Proteomes" id="UP001597201"/>
    </source>
</evidence>
<dbReference type="EMBL" id="JBHTMY010000003">
    <property type="protein sequence ID" value="MFD1316525.1"/>
    <property type="molecule type" value="Genomic_DNA"/>
</dbReference>
<keyword evidence="4" id="KW-1185">Reference proteome</keyword>
<name>A0ABW3Y6P4_9FLAO</name>
<proteinExistence type="predicted"/>
<keyword evidence="2" id="KW-0472">Membrane</keyword>
<feature type="transmembrane region" description="Helical" evidence="2">
    <location>
        <begin position="12"/>
        <end position="32"/>
    </location>
</feature>
<accession>A0ABW3Y6P4</accession>
<sequence length="105" mass="12844">MKLNDLKKNRTFKVISNKYFLVLLPFVVWMIFFDENSYVNQRELNKELNDLESSIDYYQKEIESDEQLISNLKNEDSLEKFGREHYKMKKENEDIYLIEFDTVKE</sequence>
<evidence type="ECO:0000313" key="3">
    <source>
        <dbReference type="EMBL" id="MFD1316525.1"/>
    </source>
</evidence>
<keyword evidence="1" id="KW-0175">Coiled coil</keyword>
<evidence type="ECO:0000256" key="1">
    <source>
        <dbReference type="SAM" id="Coils"/>
    </source>
</evidence>
<dbReference type="InterPro" id="IPR007060">
    <property type="entry name" value="FtsL/DivIC"/>
</dbReference>
<feature type="coiled-coil region" evidence="1">
    <location>
        <begin position="41"/>
        <end position="75"/>
    </location>
</feature>
<protein>
    <submittedName>
        <fullName evidence="3">Septum formation initiator family protein</fullName>
    </submittedName>
</protein>
<keyword evidence="2" id="KW-1133">Transmembrane helix</keyword>
<organism evidence="3 4">
    <name type="scientific">Namhaeicola litoreus</name>
    <dbReference type="NCBI Taxonomy" id="1052145"/>
    <lineage>
        <taxon>Bacteria</taxon>
        <taxon>Pseudomonadati</taxon>
        <taxon>Bacteroidota</taxon>
        <taxon>Flavobacteriia</taxon>
        <taxon>Flavobacteriales</taxon>
        <taxon>Flavobacteriaceae</taxon>
        <taxon>Namhaeicola</taxon>
    </lineage>
</organism>
<keyword evidence="2" id="KW-0812">Transmembrane</keyword>
<dbReference type="Pfam" id="PF04977">
    <property type="entry name" value="DivIC"/>
    <property type="match status" value="1"/>
</dbReference>
<evidence type="ECO:0000256" key="2">
    <source>
        <dbReference type="SAM" id="Phobius"/>
    </source>
</evidence>
<dbReference type="Proteomes" id="UP001597201">
    <property type="component" value="Unassembled WGS sequence"/>
</dbReference>
<reference evidence="4" key="1">
    <citation type="journal article" date="2019" name="Int. J. Syst. Evol. Microbiol.">
        <title>The Global Catalogue of Microorganisms (GCM) 10K type strain sequencing project: providing services to taxonomists for standard genome sequencing and annotation.</title>
        <authorList>
            <consortium name="The Broad Institute Genomics Platform"/>
            <consortium name="The Broad Institute Genome Sequencing Center for Infectious Disease"/>
            <person name="Wu L."/>
            <person name="Ma J."/>
        </authorList>
    </citation>
    <scope>NUCLEOTIDE SEQUENCE [LARGE SCALE GENOMIC DNA]</scope>
    <source>
        <strain evidence="4">CCUG 61485</strain>
    </source>
</reference>
<gene>
    <name evidence="3" type="ORF">ACFQ39_12940</name>
</gene>